<gene>
    <name evidence="1" type="ORF">D3P05_24280</name>
</gene>
<dbReference type="AlphaFoldDB" id="A0A418ZQ38"/>
<dbReference type="RefSeq" id="WP_205962258.1">
    <property type="nucleotide sequence ID" value="NZ_QZEW01000255.1"/>
</dbReference>
<evidence type="ECO:0000313" key="1">
    <source>
        <dbReference type="EMBL" id="RJK96615.1"/>
    </source>
</evidence>
<comment type="caution">
    <text evidence="1">The sequence shown here is derived from an EMBL/GenBank/DDBJ whole genome shotgun (WGS) entry which is preliminary data.</text>
</comment>
<dbReference type="Proteomes" id="UP000283587">
    <property type="component" value="Unassembled WGS sequence"/>
</dbReference>
<sequence length="78" mass="7657">MADRDIAQRLSAIPVAEMCDTMQVAGIAPAVLPLPASGLPFAGPAVCLSFGAATLPIATVDRAVTAGAVIVAGPGQDV</sequence>
<protein>
    <submittedName>
        <fullName evidence="1">Uncharacterized protein</fullName>
    </submittedName>
</protein>
<organism evidence="1 2">
    <name type="scientific">Paracoccus siganidrum</name>
    <dbReference type="NCBI Taxonomy" id="1276757"/>
    <lineage>
        <taxon>Bacteria</taxon>
        <taxon>Pseudomonadati</taxon>
        <taxon>Pseudomonadota</taxon>
        <taxon>Alphaproteobacteria</taxon>
        <taxon>Rhodobacterales</taxon>
        <taxon>Paracoccaceae</taxon>
        <taxon>Paracoccus</taxon>
    </lineage>
</organism>
<proteinExistence type="predicted"/>
<evidence type="ECO:0000313" key="2">
    <source>
        <dbReference type="Proteomes" id="UP000283587"/>
    </source>
</evidence>
<reference evidence="2" key="1">
    <citation type="submission" date="2018-09" db="EMBL/GenBank/DDBJ databases">
        <title>Paracoccus onubensis nov. sp. a moderate halophilic bacterium isolated from Gruta de las Maravillas (Aracena, Spain).</title>
        <authorList>
            <person name="Jurado V."/>
            <person name="Gutierrez-Patricio S."/>
            <person name="Gonzalez-Pimentel J.L."/>
            <person name="Miller A.Z."/>
            <person name="Laiz L."/>
            <person name="Saiz-Jimenez C."/>
        </authorList>
    </citation>
    <scope>NUCLEOTIDE SEQUENCE [LARGE SCALE GENOMIC DNA]</scope>
    <source>
        <strain evidence="2">DSM 26381</strain>
    </source>
</reference>
<name>A0A418ZQ38_9RHOB</name>
<feature type="non-terminal residue" evidence="1">
    <location>
        <position position="78"/>
    </location>
</feature>
<dbReference type="EMBL" id="QZEW01000255">
    <property type="protein sequence ID" value="RJK96615.1"/>
    <property type="molecule type" value="Genomic_DNA"/>
</dbReference>
<accession>A0A418ZQ38</accession>
<keyword evidence="2" id="KW-1185">Reference proteome</keyword>